<feature type="region of interest" description="Disordered" evidence="1">
    <location>
        <begin position="220"/>
        <end position="270"/>
    </location>
</feature>
<dbReference type="Pfam" id="PF03556">
    <property type="entry name" value="Cullin_binding"/>
    <property type="match status" value="1"/>
</dbReference>
<name>A0A0S4IHR3_BODSA</name>
<feature type="compositionally biased region" description="Low complexity" evidence="1">
    <location>
        <begin position="105"/>
        <end position="117"/>
    </location>
</feature>
<feature type="domain" description="DCUN1" evidence="3">
    <location>
        <begin position="356"/>
        <end position="401"/>
    </location>
</feature>
<feature type="compositionally biased region" description="Basic and acidic residues" evidence="1">
    <location>
        <begin position="240"/>
        <end position="251"/>
    </location>
</feature>
<evidence type="ECO:0000313" key="4">
    <source>
        <dbReference type="EMBL" id="CUE68006.1"/>
    </source>
</evidence>
<reference evidence="5" key="1">
    <citation type="submission" date="2015-09" db="EMBL/GenBank/DDBJ databases">
        <authorList>
            <consortium name="Pathogen Informatics"/>
        </authorList>
    </citation>
    <scope>NUCLEOTIDE SEQUENCE [LARGE SCALE GENOMIC DNA]</scope>
    <source>
        <strain evidence="5">Lake Konstanz</strain>
    </source>
</reference>
<evidence type="ECO:0000259" key="3">
    <source>
        <dbReference type="Pfam" id="PF03556"/>
    </source>
</evidence>
<feature type="transmembrane region" description="Helical" evidence="2">
    <location>
        <begin position="12"/>
        <end position="33"/>
    </location>
</feature>
<keyword evidence="2" id="KW-1133">Transmembrane helix</keyword>
<evidence type="ECO:0000256" key="2">
    <source>
        <dbReference type="SAM" id="Phobius"/>
    </source>
</evidence>
<feature type="non-terminal residue" evidence="4">
    <location>
        <position position="1"/>
    </location>
</feature>
<organism evidence="4 5">
    <name type="scientific">Bodo saltans</name>
    <name type="common">Flagellated protozoan</name>
    <dbReference type="NCBI Taxonomy" id="75058"/>
    <lineage>
        <taxon>Eukaryota</taxon>
        <taxon>Discoba</taxon>
        <taxon>Euglenozoa</taxon>
        <taxon>Kinetoplastea</taxon>
        <taxon>Metakinetoplastina</taxon>
        <taxon>Eubodonida</taxon>
        <taxon>Bodonidae</taxon>
        <taxon>Bodo</taxon>
    </lineage>
</organism>
<proteinExistence type="predicted"/>
<dbReference type="VEuPathDB" id="TriTrypDB:BSAL_51545"/>
<keyword evidence="2" id="KW-0472">Membrane</keyword>
<keyword evidence="2" id="KW-0812">Transmembrane</keyword>
<sequence>GGGSRAPPQEAAAVAATITALTSGHGFLVMMWLCTGGQLRHFVQDRSDGDDSISNNGVLLYEEFEANVYVHCPGARSLGEAVDVVMSAVKGSFHLHRQEQRRLQQKQQCVSSSFSSSTAADETTAYPQQQHQEIIRAPSEDAGAPPPPLSLSFHMFAFELLGAVEHQFVARTPMSRRHHHNAAATAAHPPPTSPPHSGGLSSIDEMIARLARECDEKRGGAALHSNTNNNNSHVLNDNSGGRHDNEADHHHSPQSAELHKTTQGSNVGNTTTATTVTTVLCGIFRNAREVGALRVLQLTLGSSSSQIVPHLVSFMQYRSIQLGSNGGAGGALPSSNLLHYRGASSSNGRLTTTTATTTRTISKDFWYMIYLFCASDVQYPLFEGYRDTDSWPSLLDQFVDWSRRSVVVRW</sequence>
<dbReference type="Gene3D" id="1.10.238.200">
    <property type="entry name" value="Cullin, PONY binding domain"/>
    <property type="match status" value="1"/>
</dbReference>
<protein>
    <submittedName>
        <fullName evidence="4">Cullin-binding protein, putative</fullName>
    </submittedName>
</protein>
<dbReference type="InterPro" id="IPR042460">
    <property type="entry name" value="DCN1-like_PONY"/>
</dbReference>
<gene>
    <name evidence="4" type="ORF">BSAL_51545</name>
</gene>
<feature type="compositionally biased region" description="Low complexity" evidence="1">
    <location>
        <begin position="225"/>
        <end position="239"/>
    </location>
</feature>
<feature type="compositionally biased region" description="Polar residues" evidence="1">
    <location>
        <begin position="118"/>
        <end position="131"/>
    </location>
</feature>
<dbReference type="EMBL" id="CYKH01000064">
    <property type="protein sequence ID" value="CUE68006.1"/>
    <property type="molecule type" value="Genomic_DNA"/>
</dbReference>
<keyword evidence="5" id="KW-1185">Reference proteome</keyword>
<evidence type="ECO:0000256" key="1">
    <source>
        <dbReference type="SAM" id="MobiDB-lite"/>
    </source>
</evidence>
<dbReference type="Proteomes" id="UP000051952">
    <property type="component" value="Unassembled WGS sequence"/>
</dbReference>
<feature type="region of interest" description="Disordered" evidence="1">
    <location>
        <begin position="173"/>
        <end position="201"/>
    </location>
</feature>
<evidence type="ECO:0000313" key="5">
    <source>
        <dbReference type="Proteomes" id="UP000051952"/>
    </source>
</evidence>
<dbReference type="InterPro" id="IPR005176">
    <property type="entry name" value="PONY_dom"/>
</dbReference>
<dbReference type="AlphaFoldDB" id="A0A0S4IHR3"/>
<accession>A0A0S4IHR3</accession>
<feature type="region of interest" description="Disordered" evidence="1">
    <location>
        <begin position="104"/>
        <end position="131"/>
    </location>
</feature>